<gene>
    <name evidence="2" type="ORF">ERS132393_00080</name>
</gene>
<sequence length="111" mass="12384">MNLQEMILTALSTLTGIVIVTIVKTVKEYLLRKGGVAAVRTLEIVASHAVQAVEQLTKDPKVELHGVQKLELAKEKVRDELAKYNFYFSDEQLNTFIEAAVHAMNSAWKGE</sequence>
<dbReference type="Proteomes" id="UP000072530">
    <property type="component" value="Unassembled WGS sequence"/>
</dbReference>
<evidence type="ECO:0000313" key="2">
    <source>
        <dbReference type="EMBL" id="CYU26859.1"/>
    </source>
</evidence>
<feature type="transmembrane region" description="Helical" evidence="1">
    <location>
        <begin position="6"/>
        <end position="23"/>
    </location>
</feature>
<dbReference type="AlphaFoldDB" id="A0A0Z8B724"/>
<dbReference type="NCBIfam" id="TIGR01673">
    <property type="entry name" value="holin_LLH"/>
    <property type="match status" value="1"/>
</dbReference>
<evidence type="ECO:0000313" key="3">
    <source>
        <dbReference type="Proteomes" id="UP000072530"/>
    </source>
</evidence>
<dbReference type="InterPro" id="IPR010026">
    <property type="entry name" value="Phage_holin_LL-H"/>
</dbReference>
<dbReference type="GO" id="GO:0008745">
    <property type="term" value="F:N-acetylmuramoyl-L-alanine amidase activity"/>
    <property type="evidence" value="ECO:0007669"/>
    <property type="project" value="UniProtKB-EC"/>
</dbReference>
<proteinExistence type="predicted"/>
<accession>A0A0Z8B724</accession>
<keyword evidence="1" id="KW-0472">Membrane</keyword>
<dbReference type="EC" id="3.5.1.28" evidence="2"/>
<name>A0A0Z8B724_STRSU</name>
<keyword evidence="1" id="KW-0812">Transmembrane</keyword>
<evidence type="ECO:0000256" key="1">
    <source>
        <dbReference type="SAM" id="Phobius"/>
    </source>
</evidence>
<keyword evidence="1" id="KW-1133">Transmembrane helix</keyword>
<reference evidence="2 3" key="1">
    <citation type="submission" date="2016-02" db="EMBL/GenBank/DDBJ databases">
        <authorList>
            <consortium name="Pathogen Informatics"/>
        </authorList>
    </citation>
    <scope>NUCLEOTIDE SEQUENCE [LARGE SCALE GENOMIC DNA]</scope>
    <source>
        <strain evidence="2 3">LSS31</strain>
    </source>
</reference>
<keyword evidence="2" id="KW-0378">Hydrolase</keyword>
<dbReference type="EMBL" id="FIGG01000001">
    <property type="protein sequence ID" value="CYU26859.1"/>
    <property type="molecule type" value="Genomic_DNA"/>
</dbReference>
<protein>
    <submittedName>
        <fullName evidence="2">N-acetylmuramoyl-L-alanine amidase</fullName>
        <ecNumber evidence="2">3.5.1.28</ecNumber>
    </submittedName>
</protein>
<dbReference type="RefSeq" id="WP_044669208.1">
    <property type="nucleotide sequence ID" value="NZ_CEDJ01000003.1"/>
</dbReference>
<organism evidence="2 3">
    <name type="scientific">Streptococcus suis</name>
    <dbReference type="NCBI Taxonomy" id="1307"/>
    <lineage>
        <taxon>Bacteria</taxon>
        <taxon>Bacillati</taxon>
        <taxon>Bacillota</taxon>
        <taxon>Bacilli</taxon>
        <taxon>Lactobacillales</taxon>
        <taxon>Streptococcaceae</taxon>
        <taxon>Streptococcus</taxon>
    </lineage>
</organism>
<dbReference type="Pfam" id="PF09682">
    <property type="entry name" value="Phage_holin_6_1"/>
    <property type="match status" value="1"/>
</dbReference>